<dbReference type="Pfam" id="PF00583">
    <property type="entry name" value="Acetyltransf_1"/>
    <property type="match status" value="1"/>
</dbReference>
<dbReference type="Pfam" id="PF13607">
    <property type="entry name" value="Succ_CoA_lig"/>
    <property type="match status" value="1"/>
</dbReference>
<dbReference type="PANTHER" id="PTHR42793">
    <property type="entry name" value="COA BINDING DOMAIN CONTAINING PROTEIN"/>
    <property type="match status" value="1"/>
</dbReference>
<dbReference type="Pfam" id="PF13380">
    <property type="entry name" value="CoA_binding_2"/>
    <property type="match status" value="1"/>
</dbReference>
<keyword evidence="1" id="KW-0067">ATP-binding</keyword>
<dbReference type="Gene3D" id="3.40.50.720">
    <property type="entry name" value="NAD(P)-binding Rossmann-like Domain"/>
    <property type="match status" value="1"/>
</dbReference>
<dbReference type="InterPro" id="IPR016181">
    <property type="entry name" value="Acyl_CoA_acyltransferase"/>
</dbReference>
<dbReference type="InterPro" id="IPR000182">
    <property type="entry name" value="GNAT_dom"/>
</dbReference>
<dbReference type="STRING" id="648782.SAMN04488554_1357"/>
<feature type="domain" description="N-acetyltransferase" evidence="3">
    <location>
        <begin position="29"/>
        <end position="194"/>
    </location>
</feature>
<dbReference type="InterPro" id="IPR032875">
    <property type="entry name" value="Succ_CoA_lig_flav_dom"/>
</dbReference>
<dbReference type="InterPro" id="IPR003781">
    <property type="entry name" value="CoA-bd"/>
</dbReference>
<accession>A0A1H5FJ61</accession>
<dbReference type="EMBL" id="FNTX01000001">
    <property type="protein sequence ID" value="SEE03436.1"/>
    <property type="molecule type" value="Genomic_DNA"/>
</dbReference>
<organism evidence="4 5">
    <name type="scientific">Ruania alba</name>
    <dbReference type="NCBI Taxonomy" id="648782"/>
    <lineage>
        <taxon>Bacteria</taxon>
        <taxon>Bacillati</taxon>
        <taxon>Actinomycetota</taxon>
        <taxon>Actinomycetes</taxon>
        <taxon>Micrococcales</taxon>
        <taxon>Ruaniaceae</taxon>
        <taxon>Ruania</taxon>
    </lineage>
</organism>
<dbReference type="InterPro" id="IPR016102">
    <property type="entry name" value="Succinyl-CoA_synth-like"/>
</dbReference>
<dbReference type="InterPro" id="IPR013815">
    <property type="entry name" value="ATP_grasp_subdomain_1"/>
</dbReference>
<dbReference type="Gene3D" id="3.40.50.261">
    <property type="entry name" value="Succinyl-CoA synthetase domains"/>
    <property type="match status" value="2"/>
</dbReference>
<evidence type="ECO:0000259" key="3">
    <source>
        <dbReference type="PROSITE" id="PS51186"/>
    </source>
</evidence>
<dbReference type="GO" id="GO:0046872">
    <property type="term" value="F:metal ion binding"/>
    <property type="evidence" value="ECO:0007669"/>
    <property type="project" value="InterPro"/>
</dbReference>
<evidence type="ECO:0000313" key="5">
    <source>
        <dbReference type="Proteomes" id="UP000199220"/>
    </source>
</evidence>
<keyword evidence="1" id="KW-0547">Nucleotide-binding</keyword>
<dbReference type="InterPro" id="IPR036291">
    <property type="entry name" value="NAD(P)-bd_dom_sf"/>
</dbReference>
<protein>
    <submittedName>
        <fullName evidence="4">Acyl-CoA synthetase (NDP forming)</fullName>
    </submittedName>
</protein>
<dbReference type="PROSITE" id="PS51186">
    <property type="entry name" value="GNAT"/>
    <property type="match status" value="1"/>
</dbReference>
<dbReference type="SUPFAM" id="SSF55729">
    <property type="entry name" value="Acyl-CoA N-acyltransferases (Nat)"/>
    <property type="match status" value="1"/>
</dbReference>
<feature type="domain" description="ATP-grasp" evidence="2">
    <location>
        <begin position="671"/>
        <end position="876"/>
    </location>
</feature>
<dbReference type="SUPFAM" id="SSF56059">
    <property type="entry name" value="Glutathione synthetase ATP-binding domain-like"/>
    <property type="match status" value="1"/>
</dbReference>
<dbReference type="SUPFAM" id="SSF51735">
    <property type="entry name" value="NAD(P)-binding Rossmann-fold domains"/>
    <property type="match status" value="1"/>
</dbReference>
<dbReference type="CDD" id="cd04301">
    <property type="entry name" value="NAT_SF"/>
    <property type="match status" value="1"/>
</dbReference>
<evidence type="ECO:0000313" key="4">
    <source>
        <dbReference type="EMBL" id="SEE03436.1"/>
    </source>
</evidence>
<proteinExistence type="predicted"/>
<dbReference type="Gene3D" id="3.30.1490.20">
    <property type="entry name" value="ATP-grasp fold, A domain"/>
    <property type="match status" value="1"/>
</dbReference>
<dbReference type="SUPFAM" id="SSF52210">
    <property type="entry name" value="Succinyl-CoA synthetase domains"/>
    <property type="match status" value="2"/>
</dbReference>
<reference evidence="5" key="1">
    <citation type="submission" date="2016-10" db="EMBL/GenBank/DDBJ databases">
        <authorList>
            <person name="Varghese N."/>
            <person name="Submissions S."/>
        </authorList>
    </citation>
    <scope>NUCLEOTIDE SEQUENCE [LARGE SCALE GENOMIC DNA]</scope>
    <source>
        <strain evidence="5">DSM 21368</strain>
    </source>
</reference>
<dbReference type="OrthoDB" id="190266at2"/>
<name>A0A1H5FJ61_9MICO</name>
<evidence type="ECO:0000259" key="2">
    <source>
        <dbReference type="PROSITE" id="PS50975"/>
    </source>
</evidence>
<dbReference type="RefSeq" id="WP_089772237.1">
    <property type="nucleotide sequence ID" value="NZ_FNTX01000001.1"/>
</dbReference>
<dbReference type="AlphaFoldDB" id="A0A1H5FJ61"/>
<dbReference type="PANTHER" id="PTHR42793:SF1">
    <property type="entry name" value="PEPTIDYL-LYSINE N-ACETYLTRANSFERASE PATZ"/>
    <property type="match status" value="1"/>
</dbReference>
<dbReference type="Gene3D" id="3.30.470.20">
    <property type="entry name" value="ATP-grasp fold, B domain"/>
    <property type="match status" value="1"/>
</dbReference>
<keyword evidence="5" id="KW-1185">Reference proteome</keyword>
<gene>
    <name evidence="4" type="ORF">SAMN04488554_1357</name>
</gene>
<dbReference type="GO" id="GO:0016747">
    <property type="term" value="F:acyltransferase activity, transferring groups other than amino-acyl groups"/>
    <property type="evidence" value="ECO:0007669"/>
    <property type="project" value="InterPro"/>
</dbReference>
<dbReference type="Proteomes" id="UP000199220">
    <property type="component" value="Unassembled WGS sequence"/>
</dbReference>
<dbReference type="Pfam" id="PF13549">
    <property type="entry name" value="ATP-grasp_5"/>
    <property type="match status" value="1"/>
</dbReference>
<dbReference type="GO" id="GO:0005524">
    <property type="term" value="F:ATP binding"/>
    <property type="evidence" value="ECO:0007669"/>
    <property type="project" value="UniProtKB-UniRule"/>
</dbReference>
<sequence>MAHGNSSEEEAPYPEHWEADVVLRDGTTMRIRPILPSDTDAVERFHARQSPESVYLRFFAPLERLPARDLHRFTHVDHHTRVALVLEAGGEIVAIGRFDRVDSDAAEVAFNVSDAAQGKGVGSVLLEHLAAAGRELGVRRFVADVLPQNARMLRVFTDAGYDVHQEFDDGIIGVSFTIRPTDRSMAVLMERERRAEALSMRAVLSPRQVLLVGSGEEGTAFAEQLLAGLGTAVSERVHVVGIAGHSARVEDVQPGEEGIDLALVAAPAVEVLDLVPRLARMGVRAVVLYTGGYESGPPSGKVPQRTLVRTLRQHGMRLVGPRSFGVLTGGEFGRLNATMWTRGIRRGHVGIFCQSAAAGLNLLDGVTHRGLGLSTFLSAGHRVDVSGNDTMQYWTTDDQTTVACVRLESIGNPRKFSRVARRLSEKGPVVAMIAGTTGQLPLPGHSVRTTRVPRRALDELMHQAGVLQTESVPEMLDLAALLSEQPLPPGDRVLVITNTGAQAAVFAELIRYHRLALAGDPVAMSPRACGNDYAAQVDAALARADWDVAVVGYAPLLEPDSEAIAAQIQRLAAESGRTVAATLYGISGLIDAGDVPHDPGEPVRVPTFPSAESAVAGLAQARGYQRWRESGRGTRLDFDDVDRQAAKNLVQAELTGLPAGTTKRLSPERTRELLISHGVQTWSERRVASLDEALAAAAEIGWPVALKTAEELLRHRSDLGAVRLDLSTPTELTDAYRQAEARVRTLTGRPTTFDVQAMAPPGVACVVRAAEDPLYGPIISVGLAGDAVELLGDVSYRVPPLTDEDSSDMVRSLRASPRLLGQRGLPPLDVAALEEVIGRVSVLKDELAEVSELELNPVLVSESGVAILGMHVDVAQPQRGDAARRVLP</sequence>
<dbReference type="PROSITE" id="PS50975">
    <property type="entry name" value="ATP_GRASP"/>
    <property type="match status" value="1"/>
</dbReference>
<dbReference type="InterPro" id="IPR011761">
    <property type="entry name" value="ATP-grasp"/>
</dbReference>
<evidence type="ECO:0000256" key="1">
    <source>
        <dbReference type="PROSITE-ProRule" id="PRU00409"/>
    </source>
</evidence>
<dbReference type="Gene3D" id="3.40.630.30">
    <property type="match status" value="1"/>
</dbReference>